<dbReference type="Proteomes" id="UP000273194">
    <property type="component" value="Chromosome"/>
</dbReference>
<dbReference type="InterPro" id="IPR002314">
    <property type="entry name" value="aa-tRNA-synt_IIb"/>
</dbReference>
<evidence type="ECO:0000256" key="4">
    <source>
        <dbReference type="ARBA" id="ARBA00022741"/>
    </source>
</evidence>
<dbReference type="GO" id="GO:0005737">
    <property type="term" value="C:cytoplasm"/>
    <property type="evidence" value="ECO:0007669"/>
    <property type="project" value="InterPro"/>
</dbReference>
<organism evidence="12 24">
    <name type="scientific">Saccharolobus solfataricus</name>
    <name type="common">Sulfolobus solfataricus</name>
    <dbReference type="NCBI Taxonomy" id="2287"/>
    <lineage>
        <taxon>Archaea</taxon>
        <taxon>Thermoproteota</taxon>
        <taxon>Thermoprotei</taxon>
        <taxon>Sulfolobales</taxon>
        <taxon>Sulfolobaceae</taxon>
        <taxon>Saccharolobus</taxon>
    </lineage>
</organism>
<dbReference type="PANTHER" id="PTHR10745:SF0">
    <property type="entry name" value="GLYCINE--TRNA LIGASE"/>
    <property type="match status" value="1"/>
</dbReference>
<dbReference type="Proteomes" id="UP000269431">
    <property type="component" value="Chromosome"/>
</dbReference>
<keyword evidence="2" id="KW-0963">Cytoplasm</keyword>
<dbReference type="KEGG" id="ssol:SULB_1464"/>
<evidence type="ECO:0000256" key="1">
    <source>
        <dbReference type="ARBA" id="ARBA00012829"/>
    </source>
</evidence>
<dbReference type="FunFam" id="3.30.40.230:FF:000005">
    <property type="entry name" value="Glycine--tRNA ligase"/>
    <property type="match status" value="1"/>
</dbReference>
<dbReference type="OrthoDB" id="6113at2157"/>
<evidence type="ECO:0000313" key="29">
    <source>
        <dbReference type="Proteomes" id="UP000273443"/>
    </source>
</evidence>
<gene>
    <name evidence="20" type="ORF">HFC64_13750</name>
    <name evidence="21" type="ORF">SSOP1_0425</name>
    <name evidence="12" type="ORF">SULA_1463</name>
    <name evidence="10" type="ORF">SULB_1464</name>
    <name evidence="11" type="ORF">SULC_1462</name>
    <name evidence="13" type="ORF">SULG_07285</name>
    <name evidence="14" type="ORF">SULH_07285</name>
    <name evidence="15" type="ORF">SULI_07285</name>
    <name evidence="16" type="ORF">SULM_07285</name>
    <name evidence="17" type="ORF">SULN_07285</name>
    <name evidence="18" type="ORF">SULO_07295</name>
    <name evidence="19" type="ORF">SULZ_07525</name>
</gene>
<evidence type="ECO:0000313" key="14">
    <source>
        <dbReference type="EMBL" id="AZF70837.1"/>
    </source>
</evidence>
<reference evidence="21" key="2">
    <citation type="submission" date="2016-04" db="EMBL/GenBank/DDBJ databases">
        <authorList>
            <person name="Evans L.H."/>
            <person name="Alamgir A."/>
            <person name="Owens N."/>
            <person name="Weber N.D."/>
            <person name="Virtaneva K."/>
            <person name="Barbian K."/>
            <person name="Babar A."/>
            <person name="Rosenke K."/>
        </authorList>
    </citation>
    <scope>NUCLEOTIDE SEQUENCE</scope>
    <source>
        <strain evidence="21">P1</strain>
    </source>
</reference>
<dbReference type="SUPFAM" id="SSF52954">
    <property type="entry name" value="Class II aaRS ABD-related"/>
    <property type="match status" value="1"/>
</dbReference>
<dbReference type="InterPro" id="IPR036621">
    <property type="entry name" value="Anticodon-bd_dom_sf"/>
</dbReference>
<dbReference type="RefSeq" id="WP_009988726.1">
    <property type="nucleotide sequence ID" value="NZ_CP011055.2"/>
</dbReference>
<evidence type="ECO:0000313" key="13">
    <source>
        <dbReference type="EMBL" id="AZF68217.1"/>
    </source>
</evidence>
<reference evidence="26 27" key="4">
    <citation type="journal article" date="2018" name="Proc. Natl. Acad. Sci. U.S.A.">
        <title>Nonmutational mechanism of inheritance in the Archaeon Sulfolobus solfataricus.</title>
        <authorList>
            <person name="Payne S."/>
            <person name="McCarthy S."/>
            <person name="Johnson T."/>
            <person name="North E."/>
            <person name="Blum P."/>
        </authorList>
    </citation>
    <scope>NUCLEOTIDE SEQUENCE [LARGE SCALE GENOMIC DNA]</scope>
    <source>
        <strain evidence="14 26">SARC-H</strain>
        <strain evidence="15 30">SARC-I</strain>
        <strain evidence="17 31">SARC-N</strain>
        <strain evidence="18 32">SARC-O</strain>
        <strain evidence="19 27">SUL120</strain>
        <strain evidence="13 28">SULG</strain>
        <strain evidence="16 29">SULM</strain>
    </source>
</reference>
<evidence type="ECO:0000313" key="11">
    <source>
        <dbReference type="EMBL" id="AKA76441.1"/>
    </source>
</evidence>
<dbReference type="EMBL" id="CP033238">
    <property type="protein sequence ID" value="AZF76081.1"/>
    <property type="molecule type" value="Genomic_DNA"/>
</dbReference>
<dbReference type="EMBL" id="CP011055">
    <property type="protein sequence ID" value="AKA73744.1"/>
    <property type="molecule type" value="Genomic_DNA"/>
</dbReference>
<dbReference type="InterPro" id="IPR045864">
    <property type="entry name" value="aa-tRNA-synth_II/BPL/LPL"/>
</dbReference>
<evidence type="ECO:0000259" key="9">
    <source>
        <dbReference type="PROSITE" id="PS50862"/>
    </source>
</evidence>
<dbReference type="CDD" id="cd00858">
    <property type="entry name" value="GlyRS_anticodon"/>
    <property type="match status" value="1"/>
</dbReference>
<dbReference type="AlphaFoldDB" id="A0A0E3MJ24"/>
<evidence type="ECO:0000313" key="26">
    <source>
        <dbReference type="Proteomes" id="UP000267993"/>
    </source>
</evidence>
<accession>A0A0E3MJ24</accession>
<dbReference type="Proteomes" id="UP000282269">
    <property type="component" value="Chromosome"/>
</dbReference>
<evidence type="ECO:0000313" key="12">
    <source>
        <dbReference type="EMBL" id="AKA79134.1"/>
    </source>
</evidence>
<evidence type="ECO:0000256" key="3">
    <source>
        <dbReference type="ARBA" id="ARBA00022598"/>
    </source>
</evidence>
<dbReference type="Proteomes" id="UP000275843">
    <property type="component" value="Chromosome"/>
</dbReference>
<evidence type="ECO:0000313" key="32">
    <source>
        <dbReference type="Proteomes" id="UP000282269"/>
    </source>
</evidence>
<dbReference type="EMBL" id="CP033237">
    <property type="protein sequence ID" value="AZF73457.1"/>
    <property type="molecule type" value="Genomic_DNA"/>
</dbReference>
<dbReference type="KEGG" id="ssof:SULC_1462"/>
<evidence type="ECO:0000256" key="5">
    <source>
        <dbReference type="ARBA" id="ARBA00022840"/>
    </source>
</evidence>
<dbReference type="Gene3D" id="3.40.50.800">
    <property type="entry name" value="Anticodon-binding domain"/>
    <property type="match status" value="1"/>
</dbReference>
<dbReference type="InterPro" id="IPR006195">
    <property type="entry name" value="aa-tRNA-synth_II"/>
</dbReference>
<evidence type="ECO:0000313" key="28">
    <source>
        <dbReference type="Proteomes" id="UP000273194"/>
    </source>
</evidence>
<dbReference type="KEGG" id="ssoa:SULA_1463"/>
<evidence type="ECO:0000313" key="24">
    <source>
        <dbReference type="Proteomes" id="UP000033106"/>
    </source>
</evidence>
<dbReference type="Proteomes" id="UP000033085">
    <property type="component" value="Chromosome"/>
</dbReference>
<evidence type="ECO:0000313" key="31">
    <source>
        <dbReference type="Proteomes" id="UP000278715"/>
    </source>
</evidence>
<dbReference type="Proteomes" id="UP000594632">
    <property type="component" value="Chromosome"/>
</dbReference>
<dbReference type="GO" id="GO:0044281">
    <property type="term" value="P:small molecule metabolic process"/>
    <property type="evidence" value="ECO:0007669"/>
    <property type="project" value="UniProtKB-ARBA"/>
</dbReference>
<dbReference type="InterPro" id="IPR027031">
    <property type="entry name" value="Gly-tRNA_synthase/POLG2"/>
</dbReference>
<evidence type="ECO:0000313" key="19">
    <source>
        <dbReference type="EMBL" id="AZF83931.1"/>
    </source>
</evidence>
<dbReference type="Proteomes" id="UP000033057">
    <property type="component" value="Chromosome"/>
</dbReference>
<keyword evidence="5" id="KW-0067">ATP-binding</keyword>
<feature type="domain" description="Aminoacyl-transfer RNA synthetases class-II family profile" evidence="9">
    <location>
        <begin position="6"/>
        <end position="464"/>
    </location>
</feature>
<evidence type="ECO:0000313" key="10">
    <source>
        <dbReference type="EMBL" id="AKA73744.1"/>
    </source>
</evidence>
<dbReference type="EMBL" id="LT549890">
    <property type="protein sequence ID" value="SAI83980.1"/>
    <property type="molecule type" value="Genomic_DNA"/>
</dbReference>
<dbReference type="EMBL" id="CP033241">
    <property type="protein sequence ID" value="AZF83931.1"/>
    <property type="molecule type" value="Genomic_DNA"/>
</dbReference>
<reference evidence="12" key="5">
    <citation type="submission" date="2018-10" db="EMBL/GenBank/DDBJ databases">
        <authorList>
            <person name="McCarthy S."/>
            <person name="Gradnigo J."/>
            <person name="Johnson T."/>
            <person name="Payne S."/>
            <person name="Lipzen A."/>
            <person name="Schackwitz W."/>
            <person name="Martin J."/>
            <person name="Moriyama E."/>
            <person name="Blum P."/>
        </authorList>
    </citation>
    <scope>NUCLEOTIDE SEQUENCE</scope>
    <source>
        <strain evidence="10">SARC-B</strain>
        <strain evidence="11">SARC-C</strain>
        <strain evidence="12">SULA</strain>
    </source>
</reference>
<dbReference type="Pfam" id="PF00587">
    <property type="entry name" value="tRNA-synt_2b"/>
    <property type="match status" value="1"/>
</dbReference>
<evidence type="ECO:0000313" key="16">
    <source>
        <dbReference type="EMBL" id="AZF76081.1"/>
    </source>
</evidence>
<dbReference type="Proteomes" id="UP000033106">
    <property type="component" value="Chromosome"/>
</dbReference>
<dbReference type="Proteomes" id="UP000273443">
    <property type="component" value="Chromosome"/>
</dbReference>
<evidence type="ECO:0000313" key="30">
    <source>
        <dbReference type="Proteomes" id="UP000275843"/>
    </source>
</evidence>
<keyword evidence="3 12" id="KW-0436">Ligase</keyword>
<dbReference type="EMBL" id="CP033239">
    <property type="protein sequence ID" value="AZF78692.1"/>
    <property type="molecule type" value="Genomic_DNA"/>
</dbReference>
<protein>
    <recommendedName>
        <fullName evidence="1">glycine--tRNA ligase</fullName>
        <ecNumber evidence="1">6.1.1.14</ecNumber>
    </recommendedName>
    <alternativeName>
        <fullName evidence="8">Diadenosine tetraphosphate synthetase</fullName>
    </alternativeName>
</protein>
<dbReference type="InterPro" id="IPR004154">
    <property type="entry name" value="Anticodon-bd"/>
</dbReference>
<reference evidence="22 23" key="1">
    <citation type="journal article" date="2015" name="Genome Announc.">
        <title>Complete Genome Sequence of Sulfolobus solfataricus Strain 98/2 and Evolved Derivatives.</title>
        <authorList>
            <person name="McCarthy S."/>
            <person name="Gradnigo J."/>
            <person name="Johnson T."/>
            <person name="Payne S."/>
            <person name="Lipzen A."/>
            <person name="Martin J."/>
            <person name="Schackwitz W."/>
            <person name="Moriyama E."/>
            <person name="Blum P."/>
        </authorList>
    </citation>
    <scope>NUCLEOTIDE SEQUENCE [LARGE SCALE GENOMIC DNA]</scope>
    <source>
        <strain evidence="22">98/2 SULC</strain>
        <strain evidence="10">SARC-B</strain>
        <strain evidence="11">SARC-C</strain>
        <strain evidence="12 24">SULA</strain>
        <strain evidence="23">SULB</strain>
    </source>
</reference>
<dbReference type="EMBL" id="CP033240">
    <property type="protein sequence ID" value="AZF81295.1"/>
    <property type="molecule type" value="Genomic_DNA"/>
</dbReference>
<dbReference type="EMBL" id="CP033236">
    <property type="protein sequence ID" value="AZF70837.1"/>
    <property type="molecule type" value="Genomic_DNA"/>
</dbReference>
<dbReference type="EMBL" id="CP011057">
    <property type="protein sequence ID" value="AKA79134.1"/>
    <property type="molecule type" value="Genomic_DNA"/>
</dbReference>
<evidence type="ECO:0000313" key="20">
    <source>
        <dbReference type="EMBL" id="QPG50738.1"/>
    </source>
</evidence>
<dbReference type="NCBIfam" id="NF003211">
    <property type="entry name" value="PRK04173.1"/>
    <property type="match status" value="1"/>
</dbReference>
<sequence length="574" mass="66539">MSEVIDKVLDLAKRRGIFWLSYEIYGGVAGFYDIGPVGVRIKNRIVELWRKYFVKDNGDFVVEIESPMIGPAKVFEASGHVESFTDPIVECNNCKRIYRADHLIEDILKKSVEGLKPEELTRIIKENNIRCQYCGGELGEVRLFNLLFTTNIGPYTGNLGYIRPETAQGMFTAFKRVYEATRQRLPIGIAQIGKVGRNEISPRQGLIRMREFTIMEIEFFIDPEDNNIENIPLYRFKDTKLNILTASEKEKDGKPQEFKLEESVREKIIIQPWMAYWMAVASSFVKALGINEFYFEEKLPYERAHYSKQTFDQIAVINGIKVEISGHAYRGDYDLSRHMKYSGQDLTIFRKYKEPKMIKKKTVIVNNTKLKDKELRKKIMELLNGKSAEEIEQMIRNNVMIDDKPLSEFINIVEREEKVHGEHFIPHVVEPSFGVERTLFLTILSAYKEKEGRVLLSLPRHLAPYDIAVFPLLEREELIRKSVEIRESLSEKYEVLYDDSGSIGRRYARADEIGIPFAITVDPQTLVDNSVTIRDRDSWKQVRVKIDDLKISLEKLFRGEAFNKIGIEVNDSNE</sequence>
<evidence type="ECO:0000256" key="7">
    <source>
        <dbReference type="ARBA" id="ARBA00023146"/>
    </source>
</evidence>
<evidence type="ECO:0000256" key="8">
    <source>
        <dbReference type="ARBA" id="ARBA00030057"/>
    </source>
</evidence>
<dbReference type="Gene3D" id="3.30.40.230">
    <property type="match status" value="1"/>
</dbReference>
<keyword evidence="6" id="KW-0648">Protein biosynthesis</keyword>
<dbReference type="PROSITE" id="PS50862">
    <property type="entry name" value="AA_TRNA_LIGASE_II"/>
    <property type="match status" value="1"/>
</dbReference>
<evidence type="ECO:0000313" key="22">
    <source>
        <dbReference type="Proteomes" id="UP000033057"/>
    </source>
</evidence>
<name>A0A0E3MJ24_SACSO</name>
<dbReference type="Pfam" id="PF03129">
    <property type="entry name" value="HGTP_anticodon"/>
    <property type="match status" value="1"/>
</dbReference>
<keyword evidence="7 21" id="KW-0030">Aminoacyl-tRNA synthetase</keyword>
<proteinExistence type="predicted"/>
<dbReference type="Proteomes" id="UP000267993">
    <property type="component" value="Chromosome"/>
</dbReference>
<dbReference type="PRINTS" id="PR01043">
    <property type="entry name" value="TRNASYNTHGLY"/>
</dbReference>
<dbReference type="EC" id="6.1.1.14" evidence="1"/>
<dbReference type="OMA" id="MEMQYFV"/>
<evidence type="ECO:0000256" key="2">
    <source>
        <dbReference type="ARBA" id="ARBA00022490"/>
    </source>
</evidence>
<evidence type="ECO:0000313" key="15">
    <source>
        <dbReference type="EMBL" id="AZF73457.1"/>
    </source>
</evidence>
<dbReference type="PANTHER" id="PTHR10745">
    <property type="entry name" value="GLYCYL-TRNA SYNTHETASE/DNA POLYMERASE SUBUNIT GAMMA-2"/>
    <property type="match status" value="1"/>
</dbReference>
<dbReference type="GeneID" id="44129422"/>
<evidence type="ECO:0000313" key="27">
    <source>
        <dbReference type="Proteomes" id="UP000269431"/>
    </source>
</evidence>
<dbReference type="GeneID" id="1455578"/>
<dbReference type="Proteomes" id="UP000076770">
    <property type="component" value="Chromosome i"/>
</dbReference>
<dbReference type="Proteomes" id="UP000278715">
    <property type="component" value="Chromosome"/>
</dbReference>
<dbReference type="GO" id="GO:0006426">
    <property type="term" value="P:glycyl-tRNA aminoacylation"/>
    <property type="evidence" value="ECO:0007669"/>
    <property type="project" value="InterPro"/>
</dbReference>
<dbReference type="GO" id="GO:0005524">
    <property type="term" value="F:ATP binding"/>
    <property type="evidence" value="ECO:0007669"/>
    <property type="project" value="UniProtKB-KW"/>
</dbReference>
<evidence type="ECO:0000313" key="18">
    <source>
        <dbReference type="EMBL" id="AZF81295.1"/>
    </source>
</evidence>
<evidence type="ECO:0000313" key="21">
    <source>
        <dbReference type="EMBL" id="SAI83980.1"/>
    </source>
</evidence>
<keyword evidence="4" id="KW-0547">Nucleotide-binding</keyword>
<reference evidence="25" key="3">
    <citation type="submission" date="2016-04" db="EMBL/GenBank/DDBJ databases">
        <authorList>
            <person name="Shah S.A."/>
            <person name="Garrett R.A."/>
        </authorList>
    </citation>
    <scope>NUCLEOTIDE SEQUENCE [LARGE SCALE GENOMIC DNA]</scope>
    <source>
        <strain evidence="25">ATCC 35091 / DSM 1616 / JCM 8930 / NBRC 15331 / P1</strain>
    </source>
</reference>
<evidence type="ECO:0000256" key="6">
    <source>
        <dbReference type="ARBA" id="ARBA00022917"/>
    </source>
</evidence>
<dbReference type="NCBIfam" id="TIGR00389">
    <property type="entry name" value="glyS_dimeric"/>
    <property type="match status" value="1"/>
</dbReference>
<dbReference type="EMBL" id="CP033235">
    <property type="protein sequence ID" value="AZF68217.1"/>
    <property type="molecule type" value="Genomic_DNA"/>
</dbReference>
<dbReference type="InterPro" id="IPR002315">
    <property type="entry name" value="tRNA-synt_gly"/>
</dbReference>
<reference evidence="20 33" key="6">
    <citation type="journal article" date="2020" name="Nat. Commun.">
        <title>The structures of two archaeal type IV pili illuminate evolutionary relationships.</title>
        <authorList>
            <person name="Wang F."/>
            <person name="Baquero D.P."/>
            <person name="Su Z."/>
            <person name="Beltran L.C."/>
            <person name="Prangishvili D."/>
            <person name="Krupovic M."/>
            <person name="Egelman E.H."/>
        </authorList>
    </citation>
    <scope>NUCLEOTIDE SEQUENCE [LARGE SCALE GENOMIC DNA]</scope>
    <source>
        <strain evidence="20 33">POZ149</strain>
    </source>
</reference>
<dbReference type="GO" id="GO:0004820">
    <property type="term" value="F:glycine-tRNA ligase activity"/>
    <property type="evidence" value="ECO:0007669"/>
    <property type="project" value="UniProtKB-EC"/>
</dbReference>
<dbReference type="Gene3D" id="3.30.930.10">
    <property type="entry name" value="Bira Bifunctional Protein, Domain 2"/>
    <property type="match status" value="1"/>
</dbReference>
<evidence type="ECO:0000313" key="17">
    <source>
        <dbReference type="EMBL" id="AZF78692.1"/>
    </source>
</evidence>
<evidence type="ECO:0000313" key="33">
    <source>
        <dbReference type="Proteomes" id="UP000594632"/>
    </source>
</evidence>
<dbReference type="SUPFAM" id="SSF55681">
    <property type="entry name" value="Class II aaRS and biotin synthetases"/>
    <property type="match status" value="1"/>
</dbReference>
<dbReference type="FunFam" id="3.40.50.800:FF:000002">
    <property type="entry name" value="Glycine--tRNA ligase"/>
    <property type="match status" value="1"/>
</dbReference>
<dbReference type="PATRIC" id="fig|2287.6.peg.1508"/>
<evidence type="ECO:0000313" key="25">
    <source>
        <dbReference type="Proteomes" id="UP000076770"/>
    </source>
</evidence>
<dbReference type="EMBL" id="CP011056">
    <property type="protein sequence ID" value="AKA76441.1"/>
    <property type="molecule type" value="Genomic_DNA"/>
</dbReference>
<evidence type="ECO:0000313" key="23">
    <source>
        <dbReference type="Proteomes" id="UP000033085"/>
    </source>
</evidence>
<dbReference type="EMBL" id="CP050869">
    <property type="protein sequence ID" value="QPG50738.1"/>
    <property type="molecule type" value="Genomic_DNA"/>
</dbReference>